<name>A0A5B9T2I5_AGRTU</name>
<dbReference type="EMBL" id="MK439386">
    <property type="protein sequence ID" value="QEG97986.1"/>
    <property type="molecule type" value="Genomic_DNA"/>
</dbReference>
<accession>A0A5B9T2I5</accession>
<reference evidence="1" key="1">
    <citation type="journal article" date="2019" name="Genome Biol. Evol.">
        <title>Complete Sequence of Succinamopine Ti-Plasmid pTiEU6 Reveals Its Evolutionary Relatedness with Nopaline-Type Ti-Plasmids.</title>
        <authorList>
            <person name="Shao S."/>
            <person name="van Heusden G.P.H."/>
            <person name="Hooykaas P.J.J."/>
        </authorList>
    </citation>
    <scope>NUCLEOTIDE SEQUENCE</scope>
    <source>
        <strain evidence="1">T37</strain>
        <plasmid evidence="1">pTiT37</plasmid>
    </source>
</reference>
<geneLocation type="plasmid" evidence="1">
    <name>pTiT37</name>
</geneLocation>
<keyword evidence="1" id="KW-0614">Plasmid</keyword>
<organism evidence="1">
    <name type="scientific">Agrobacterium tumefaciens</name>
    <dbReference type="NCBI Taxonomy" id="358"/>
    <lineage>
        <taxon>Bacteria</taxon>
        <taxon>Pseudomonadati</taxon>
        <taxon>Pseudomonadota</taxon>
        <taxon>Alphaproteobacteria</taxon>
        <taxon>Hyphomicrobiales</taxon>
        <taxon>Rhizobiaceae</taxon>
        <taxon>Rhizobium/Agrobacterium group</taxon>
        <taxon>Agrobacterium</taxon>
        <taxon>Agrobacterium tumefaciens complex</taxon>
    </lineage>
</organism>
<proteinExistence type="predicted"/>
<sequence>MFKCYEGGTVLGPSRATGRGPVISVTFVALSFYKQASLIRSD</sequence>
<evidence type="ECO:0000313" key="1">
    <source>
        <dbReference type="EMBL" id="QEG97986.1"/>
    </source>
</evidence>
<dbReference type="AlphaFoldDB" id="A0A5B9T2I5"/>
<gene>
    <name evidence="1" type="ORF">AgrTiT37_00023</name>
</gene>
<protein>
    <submittedName>
        <fullName evidence="1">Uncharacterized protein</fullName>
    </submittedName>
</protein>